<feature type="transmembrane region" description="Helical" evidence="1">
    <location>
        <begin position="102"/>
        <end position="123"/>
    </location>
</feature>
<dbReference type="EMBL" id="LCMG01000003">
    <property type="protein sequence ID" value="KKU34158.1"/>
    <property type="molecule type" value="Genomic_DNA"/>
</dbReference>
<keyword evidence="1" id="KW-0812">Transmembrane</keyword>
<proteinExistence type="predicted"/>
<sequence>MTNTVLLGLLIGIIGSLPFDLGQRGFAKKWALLTLGQTLLWTTIILLIPMNFVGTLGGPFLILLISLAMVFNFIFCAILDAIENDRVGYSKYTYTRTSRSAIATMLSFCTLLTLTFGLSSGMFRHEEMRAFVSDHINTTSTWTDSFSAIDPAHIRTVPLEYAQWKGNKILGQSRDSLGSRYEIGDYTIQKYQDELVWVAPLEFSGFWRWRKAQTSPAYIMISAENPTDPGKIVEGLQMAYMESAYFGHDLERHVYSQGYQFHGVTDFTFEIDDGGHPWFTATLYTPTIFWSGDRVDGILLVDPETGKVEEKIGKDVPAWVDREVPCSLAISRLTWWGKYVHGFWNGLPFGANLDVNVPTSDALRKKDVQLVWDAQGNATWFTGFTSVQSTDQSLVGIALMDSRTGFTHYYSASGPDEQGVIRAVNAAVSNFRGYRGVEPIPYNIYGELAWVVPVLSQDGIIQKIAIVRGSNGMVALGADKHAALAEYRKMLQDSGSVIDPSPTGEDQIATGTIHRISPVVVNGETVFYLTLNDEDRTIFTGTVSVSPELAISREGEQVLISFTQTQDSVVTMTDFDLLSFLAKDSSGEK</sequence>
<keyword evidence="1" id="KW-1133">Transmembrane helix</keyword>
<feature type="transmembrane region" description="Helical" evidence="1">
    <location>
        <begin position="30"/>
        <end position="48"/>
    </location>
</feature>
<comment type="caution">
    <text evidence="2">The sequence shown here is derived from an EMBL/GenBank/DDBJ whole genome shotgun (WGS) entry which is preliminary data.</text>
</comment>
<dbReference type="AlphaFoldDB" id="A0A0G1RW26"/>
<feature type="transmembrane region" description="Helical" evidence="1">
    <location>
        <begin position="6"/>
        <end position="23"/>
    </location>
</feature>
<reference evidence="2 3" key="1">
    <citation type="journal article" date="2015" name="Nature">
        <title>rRNA introns, odd ribosomes, and small enigmatic genomes across a large radiation of phyla.</title>
        <authorList>
            <person name="Brown C.T."/>
            <person name="Hug L.A."/>
            <person name="Thomas B.C."/>
            <person name="Sharon I."/>
            <person name="Castelle C.J."/>
            <person name="Singh A."/>
            <person name="Wilkins M.J."/>
            <person name="Williams K.H."/>
            <person name="Banfield J.F."/>
        </authorList>
    </citation>
    <scope>NUCLEOTIDE SEQUENCE [LARGE SCALE GENOMIC DNA]</scope>
</reference>
<dbReference type="Proteomes" id="UP000034705">
    <property type="component" value="Unassembled WGS sequence"/>
</dbReference>
<evidence type="ECO:0000313" key="2">
    <source>
        <dbReference type="EMBL" id="KKU34158.1"/>
    </source>
</evidence>
<feature type="transmembrane region" description="Helical" evidence="1">
    <location>
        <begin position="60"/>
        <end position="82"/>
    </location>
</feature>
<evidence type="ECO:0000256" key="1">
    <source>
        <dbReference type="SAM" id="Phobius"/>
    </source>
</evidence>
<accession>A0A0G1RW26</accession>
<organism evidence="2 3">
    <name type="scientific">Candidatus Uhrbacteria bacterium GW2011_GWF2_46_218</name>
    <dbReference type="NCBI Taxonomy" id="1619001"/>
    <lineage>
        <taxon>Bacteria</taxon>
        <taxon>Candidatus Uhriibacteriota</taxon>
    </lineage>
</organism>
<evidence type="ECO:0000313" key="3">
    <source>
        <dbReference type="Proteomes" id="UP000034705"/>
    </source>
</evidence>
<gene>
    <name evidence="2" type="ORF">UX45_C0003G0049</name>
</gene>
<name>A0A0G1RW26_9BACT</name>
<protein>
    <submittedName>
        <fullName evidence="2">Uncharacterized protein</fullName>
    </submittedName>
</protein>
<keyword evidence="1" id="KW-0472">Membrane</keyword>